<dbReference type="InterPro" id="IPR042235">
    <property type="entry name" value="ZP-C_dom"/>
</dbReference>
<evidence type="ECO:0000313" key="7">
    <source>
        <dbReference type="EMBL" id="KAK2854256.1"/>
    </source>
</evidence>
<dbReference type="PROSITE" id="PS51034">
    <property type="entry name" value="ZP_2"/>
    <property type="match status" value="1"/>
</dbReference>
<gene>
    <name evidence="7" type="ORF">Q5P01_006917</name>
</gene>
<dbReference type="InterPro" id="IPR001507">
    <property type="entry name" value="ZP_dom"/>
</dbReference>
<protein>
    <recommendedName>
        <fullName evidence="6">ZP domain-containing protein</fullName>
    </recommendedName>
</protein>
<dbReference type="PRINTS" id="PR00023">
    <property type="entry name" value="ZPELLUCIDA"/>
</dbReference>
<evidence type="ECO:0000256" key="2">
    <source>
        <dbReference type="ARBA" id="ARBA00023157"/>
    </source>
</evidence>
<proteinExistence type="predicted"/>
<dbReference type="Pfam" id="PF00100">
    <property type="entry name" value="Zona_pellucida"/>
    <property type="match status" value="1"/>
</dbReference>
<evidence type="ECO:0000256" key="3">
    <source>
        <dbReference type="ARBA" id="ARBA00023180"/>
    </source>
</evidence>
<dbReference type="AlphaFoldDB" id="A0AA88N8U8"/>
<organism evidence="7 8">
    <name type="scientific">Channa striata</name>
    <name type="common">Snakehead murrel</name>
    <name type="synonym">Ophicephalus striatus</name>
    <dbReference type="NCBI Taxonomy" id="64152"/>
    <lineage>
        <taxon>Eukaryota</taxon>
        <taxon>Metazoa</taxon>
        <taxon>Chordata</taxon>
        <taxon>Craniata</taxon>
        <taxon>Vertebrata</taxon>
        <taxon>Euteleostomi</taxon>
        <taxon>Actinopterygii</taxon>
        <taxon>Neopterygii</taxon>
        <taxon>Teleostei</taxon>
        <taxon>Neoteleostei</taxon>
        <taxon>Acanthomorphata</taxon>
        <taxon>Anabantaria</taxon>
        <taxon>Anabantiformes</taxon>
        <taxon>Channoidei</taxon>
        <taxon>Channidae</taxon>
        <taxon>Channa</taxon>
    </lineage>
</organism>
<feature type="chain" id="PRO_5041715693" description="ZP domain-containing protein" evidence="5">
    <location>
        <begin position="21"/>
        <end position="706"/>
    </location>
</feature>
<comment type="caution">
    <text evidence="7">The sequence shown here is derived from an EMBL/GenBank/DDBJ whole genome shotgun (WGS) entry which is preliminary data.</text>
</comment>
<dbReference type="EMBL" id="JAUPFM010000004">
    <property type="protein sequence ID" value="KAK2854256.1"/>
    <property type="molecule type" value="Genomic_DNA"/>
</dbReference>
<feature type="domain" description="ZP" evidence="6">
    <location>
        <begin position="382"/>
        <end position="630"/>
    </location>
</feature>
<keyword evidence="1 5" id="KW-0732">Signal</keyword>
<keyword evidence="4" id="KW-1133">Transmembrane helix</keyword>
<evidence type="ECO:0000259" key="6">
    <source>
        <dbReference type="PROSITE" id="PS51034"/>
    </source>
</evidence>
<dbReference type="PANTHER" id="PTHR14002:SF59">
    <property type="entry name" value="CUB AND ZONA PELLUCIDA-LIKE DOMAIN-CONTAINING PROTEIN 1-RELATED"/>
    <property type="match status" value="1"/>
</dbReference>
<dbReference type="Proteomes" id="UP001187415">
    <property type="component" value="Unassembled WGS sequence"/>
</dbReference>
<dbReference type="InterPro" id="IPR055356">
    <property type="entry name" value="ZP-N"/>
</dbReference>
<keyword evidence="4" id="KW-0472">Membrane</keyword>
<dbReference type="Gene3D" id="2.60.40.3210">
    <property type="entry name" value="Zona pellucida, ZP-N domain"/>
    <property type="match status" value="1"/>
</dbReference>
<evidence type="ECO:0000256" key="4">
    <source>
        <dbReference type="SAM" id="Phobius"/>
    </source>
</evidence>
<dbReference type="InterPro" id="IPR055355">
    <property type="entry name" value="ZP-C"/>
</dbReference>
<reference evidence="7" key="1">
    <citation type="submission" date="2023-07" db="EMBL/GenBank/DDBJ databases">
        <title>Chromosome-level Genome Assembly of Striped Snakehead (Channa striata).</title>
        <authorList>
            <person name="Liu H."/>
        </authorList>
    </citation>
    <scope>NUCLEOTIDE SEQUENCE</scope>
    <source>
        <strain evidence="7">Gz</strain>
        <tissue evidence="7">Muscle</tissue>
    </source>
</reference>
<dbReference type="SMART" id="SM00241">
    <property type="entry name" value="ZP"/>
    <property type="match status" value="1"/>
</dbReference>
<dbReference type="InterPro" id="IPR048290">
    <property type="entry name" value="ZP_chr"/>
</dbReference>
<keyword evidence="4" id="KW-0812">Transmembrane</keyword>
<name>A0AA88N8U8_CHASR</name>
<evidence type="ECO:0000256" key="1">
    <source>
        <dbReference type="ARBA" id="ARBA00022729"/>
    </source>
</evidence>
<sequence>MSSLTPLLPCLLLMVSAATAQNYRFYGGSVSLNSKRQKSDSTYQVELREKHTTVNCNQNAYVCYYGDCGSQIQTTSTLISSNSYGLSWCQYEQVTTIKRSSDLPFAVRYPGYHDYSLGRGYWVENIKSSQSGLEMMAHVDLGTRSDTRRSNSLPVTTILPVLRVPRNCPRSFNTTVLDLDGDQVRCRVPTDPSTHECGLCGETNGFSLDENSCALTFSPSYSTGSGYYPLELVVEDFPHDSITLSYSDGSSTSKGPFSGVRLDGYSAPSCLDGDYFPIFLPPTPTNGAHLPAFANHPLKVKVRSSAQYSTIYDLIVTGPSGISVQRISTEEFVIQWTPSKDEWNQIFPICFVSEATDRSNQVYQSELRCVVVEVGHHETTVTCSETTMTVEVQKDDVISPNENNLRLINFTDSSCDLARLSNSTHLVAVISLNACGTIIEEDEGNIIFRNEITSAAPNQITSRSNDIQIAFLCVYPRRTNLTLGHIHNDPYVFTDKGFGTFTFQFEFFESQLFLNQINASSYPVEVDLKQTMFMQIEAVTPIPNVELFVESCRATPHNNLNSHISYSIFENGCVKDKTVQIYSGSHNQFRFAMEAFEFIGAYPEVYITCSVILCETGAPGARCSQGCTSSDHRHKREAGAETSRHSISQGPLRMLRTADKPTFGLIMNLGLNLIFVVGCLLVCGVVIYRSKRLQIKYQPLPTSDPD</sequence>
<feature type="signal peptide" evidence="5">
    <location>
        <begin position="1"/>
        <end position="20"/>
    </location>
</feature>
<keyword evidence="3" id="KW-0325">Glycoprotein</keyword>
<feature type="transmembrane region" description="Helical" evidence="4">
    <location>
        <begin position="663"/>
        <end position="688"/>
    </location>
</feature>
<evidence type="ECO:0000256" key="5">
    <source>
        <dbReference type="SAM" id="SignalP"/>
    </source>
</evidence>
<evidence type="ECO:0000313" key="8">
    <source>
        <dbReference type="Proteomes" id="UP001187415"/>
    </source>
</evidence>
<dbReference type="Gene3D" id="2.60.40.4100">
    <property type="entry name" value="Zona pellucida, ZP-C domain"/>
    <property type="match status" value="1"/>
</dbReference>
<accession>A0AA88N8U8</accession>
<dbReference type="Pfam" id="PF23344">
    <property type="entry name" value="ZP-N"/>
    <property type="match status" value="1"/>
</dbReference>
<keyword evidence="2" id="KW-1015">Disulfide bond</keyword>
<keyword evidence="8" id="KW-1185">Reference proteome</keyword>
<dbReference type="PANTHER" id="PTHR14002">
    <property type="entry name" value="ENDOGLIN/TGF-BETA RECEPTOR TYPE III"/>
    <property type="match status" value="1"/>
</dbReference>